<sequence length="149" mass="16920">MARSNRKTEFAERISWPVSLWAFLGVMVGSIFLTFWAPFNFLFASTVTIVFIAALIYAHYKSRLDIVVINGWLYVGNAKIELKYIKSAKELNKKQLLKIRGPAADPAAFNATRYWIKTGVKVELEDKADPTPYWLISSRKAKALADCLN</sequence>
<proteinExistence type="predicted"/>
<reference evidence="2" key="1">
    <citation type="submission" date="2020-05" db="EMBL/GenBank/DDBJ databases">
        <authorList>
            <person name="Chiriac C."/>
            <person name="Salcher M."/>
            <person name="Ghai R."/>
            <person name="Kavagutti S V."/>
        </authorList>
    </citation>
    <scope>NUCLEOTIDE SEQUENCE</scope>
</reference>
<dbReference type="AlphaFoldDB" id="A0A6J5Z3S7"/>
<dbReference type="InterPro" id="IPR021443">
    <property type="entry name" value="DUF3093"/>
</dbReference>
<organism evidence="2">
    <name type="scientific">freshwater metagenome</name>
    <dbReference type="NCBI Taxonomy" id="449393"/>
    <lineage>
        <taxon>unclassified sequences</taxon>
        <taxon>metagenomes</taxon>
        <taxon>ecological metagenomes</taxon>
    </lineage>
</organism>
<dbReference type="Pfam" id="PF11292">
    <property type="entry name" value="DUF3093"/>
    <property type="match status" value="1"/>
</dbReference>
<keyword evidence="1" id="KW-0472">Membrane</keyword>
<dbReference type="EMBL" id="CAESAC010000063">
    <property type="protein sequence ID" value="CAB4335998.1"/>
    <property type="molecule type" value="Genomic_DNA"/>
</dbReference>
<keyword evidence="1" id="KW-0812">Transmembrane</keyword>
<evidence type="ECO:0000256" key="1">
    <source>
        <dbReference type="SAM" id="Phobius"/>
    </source>
</evidence>
<accession>A0A6J5Z3S7</accession>
<name>A0A6J5Z3S7_9ZZZZ</name>
<keyword evidence="1" id="KW-1133">Transmembrane helix</keyword>
<feature type="transmembrane region" description="Helical" evidence="1">
    <location>
        <begin position="41"/>
        <end position="60"/>
    </location>
</feature>
<evidence type="ECO:0000313" key="2">
    <source>
        <dbReference type="EMBL" id="CAB4335998.1"/>
    </source>
</evidence>
<feature type="transmembrane region" description="Helical" evidence="1">
    <location>
        <begin position="14"/>
        <end position="35"/>
    </location>
</feature>
<gene>
    <name evidence="2" type="ORF">UFOPK4028_00544</name>
</gene>
<protein>
    <submittedName>
        <fullName evidence="2">Unannotated protein</fullName>
    </submittedName>
</protein>